<keyword evidence="3" id="KW-1185">Reference proteome</keyword>
<dbReference type="AlphaFoldDB" id="A0A2Y9AL78"/>
<evidence type="ECO:0000313" key="3">
    <source>
        <dbReference type="Proteomes" id="UP000250222"/>
    </source>
</evidence>
<name>A0A2Y9AL78_9MICO</name>
<dbReference type="OrthoDB" id="4562250at2"/>
<reference evidence="2 3" key="1">
    <citation type="submission" date="2016-10" db="EMBL/GenBank/DDBJ databases">
        <authorList>
            <person name="Cai Z."/>
        </authorList>
    </citation>
    <scope>NUCLEOTIDE SEQUENCE [LARGE SCALE GENOMIC DNA]</scope>
    <source>
        <strain evidence="2 3">CGMCC 1.10826</strain>
    </source>
</reference>
<feature type="transmembrane region" description="Helical" evidence="1">
    <location>
        <begin position="83"/>
        <end position="102"/>
    </location>
</feature>
<evidence type="ECO:0000313" key="2">
    <source>
        <dbReference type="EMBL" id="SSA45080.1"/>
    </source>
</evidence>
<keyword evidence="1" id="KW-0472">Membrane</keyword>
<keyword evidence="1" id="KW-1133">Transmembrane helix</keyword>
<sequence>MSDQDKRTPEQIQADLARTRQELAGSVDELSSMLDPREQIKEARSSLKAAVGRTGESARHAAKAAEAKAQSLLDDAKGGDPKAIGIVGAGVAALAAVLTVAARRSR</sequence>
<dbReference type="Pfam" id="PF12277">
    <property type="entry name" value="DUF3618"/>
    <property type="match status" value="1"/>
</dbReference>
<proteinExistence type="predicted"/>
<evidence type="ECO:0008006" key="4">
    <source>
        <dbReference type="Google" id="ProtNLM"/>
    </source>
</evidence>
<organism evidence="2 3">
    <name type="scientific">Georgenia satyanarayanai</name>
    <dbReference type="NCBI Taxonomy" id="860221"/>
    <lineage>
        <taxon>Bacteria</taxon>
        <taxon>Bacillati</taxon>
        <taxon>Actinomycetota</taxon>
        <taxon>Actinomycetes</taxon>
        <taxon>Micrococcales</taxon>
        <taxon>Bogoriellaceae</taxon>
        <taxon>Georgenia</taxon>
    </lineage>
</organism>
<gene>
    <name evidence="2" type="ORF">SAMN05216184_11179</name>
</gene>
<dbReference type="InterPro" id="IPR022062">
    <property type="entry name" value="DUF3618"/>
</dbReference>
<dbReference type="Proteomes" id="UP000250222">
    <property type="component" value="Unassembled WGS sequence"/>
</dbReference>
<accession>A0A2Y9AL78</accession>
<dbReference type="RefSeq" id="WP_110853165.1">
    <property type="nucleotide sequence ID" value="NZ_QKLZ01000011.1"/>
</dbReference>
<dbReference type="EMBL" id="UETB01000011">
    <property type="protein sequence ID" value="SSA45080.1"/>
    <property type="molecule type" value="Genomic_DNA"/>
</dbReference>
<evidence type="ECO:0000256" key="1">
    <source>
        <dbReference type="SAM" id="Phobius"/>
    </source>
</evidence>
<keyword evidence="1" id="KW-0812">Transmembrane</keyword>
<protein>
    <recommendedName>
        <fullName evidence="4">DUF3618 domain-containing protein</fullName>
    </recommendedName>
</protein>